<accession>A0A2C6KH95</accession>
<feature type="region of interest" description="Disordered" evidence="1">
    <location>
        <begin position="159"/>
        <end position="183"/>
    </location>
</feature>
<dbReference type="GO" id="GO:0045116">
    <property type="term" value="P:protein neddylation"/>
    <property type="evidence" value="ECO:0007669"/>
    <property type="project" value="TreeGrafter"/>
</dbReference>
<dbReference type="InterPro" id="IPR045886">
    <property type="entry name" value="ThiF/MoeB/HesA"/>
</dbReference>
<dbReference type="RefSeq" id="XP_067925087.1">
    <property type="nucleotide sequence ID" value="XM_068062949.1"/>
</dbReference>
<dbReference type="EMBL" id="MIGC01001147">
    <property type="protein sequence ID" value="PHJ23411.1"/>
    <property type="molecule type" value="Genomic_DNA"/>
</dbReference>
<dbReference type="SUPFAM" id="SSF69572">
    <property type="entry name" value="Activating enzymes of the ubiquitin-like proteins"/>
    <property type="match status" value="1"/>
</dbReference>
<dbReference type="Gene3D" id="3.40.50.720">
    <property type="entry name" value="NAD(P)-binding Rossmann-like Domain"/>
    <property type="match status" value="2"/>
</dbReference>
<evidence type="ECO:0000313" key="4">
    <source>
        <dbReference type="Proteomes" id="UP000221165"/>
    </source>
</evidence>
<feature type="region of interest" description="Disordered" evidence="1">
    <location>
        <begin position="1"/>
        <end position="43"/>
    </location>
</feature>
<dbReference type="GO" id="GO:0019781">
    <property type="term" value="F:NEDD8 activating enzyme activity"/>
    <property type="evidence" value="ECO:0007669"/>
    <property type="project" value="TreeGrafter"/>
</dbReference>
<dbReference type="GO" id="GO:0005737">
    <property type="term" value="C:cytoplasm"/>
    <property type="evidence" value="ECO:0007669"/>
    <property type="project" value="TreeGrafter"/>
</dbReference>
<dbReference type="InterPro" id="IPR035985">
    <property type="entry name" value="Ubiquitin-activating_enz"/>
</dbReference>
<feature type="region of interest" description="Disordered" evidence="1">
    <location>
        <begin position="577"/>
        <end position="596"/>
    </location>
</feature>
<dbReference type="InterPro" id="IPR000594">
    <property type="entry name" value="ThiF_NAD_FAD-bd"/>
</dbReference>
<feature type="domain" description="THIF-type NAD/FAD binding fold" evidence="2">
    <location>
        <begin position="49"/>
        <end position="137"/>
    </location>
</feature>
<protein>
    <recommendedName>
        <fullName evidence="2">THIF-type NAD/FAD binding fold domain-containing protein</fullName>
    </recommendedName>
</protein>
<dbReference type="Pfam" id="PF00899">
    <property type="entry name" value="ThiF"/>
    <property type="match status" value="1"/>
</dbReference>
<feature type="compositionally biased region" description="Low complexity" evidence="1">
    <location>
        <begin position="16"/>
        <end position="26"/>
    </location>
</feature>
<dbReference type="PANTHER" id="PTHR10953:SF29">
    <property type="entry name" value="NEDD8-ACTIVATING ENZYME E1 REGULATORY SUBUNIT"/>
    <property type="match status" value="1"/>
</dbReference>
<dbReference type="PANTHER" id="PTHR10953">
    <property type="entry name" value="UBIQUITIN-ACTIVATING ENZYME E1"/>
    <property type="match status" value="1"/>
</dbReference>
<sequence>MVTDPQGHSSSSGNRSPPDASSPSSACNHTSNDHMPFLKKEERATTDRYDRQIRIWGEHGQDALSRSSVLLLGSSAVAGEVLKNLVLPGIHRFLVVDDAVVKLSDLRNSSFFSKQDVGKLRSEVLAKEVKCLNPDVHSAFLALCPQEYIDLCEGKKKSREDDVPREKAREGGGSSGETWTPSVSTAVYVHPTEGRSSSGPIVADGNLEGRLVKARNGIRLIETPRQFSVVIACQQPFNLLLRLSDLCGLETSYSPSTSPPPTCDSSLASHSRSSSMSPSSRTTSTPPSSRLDCPASASDSSSSSPQGTPALSLSRSLVVPLICVSCVGLLGCVRISAGVRCLVERKAQKNVDLRLFDPFPELYEFAMKYDLDGMDDMSHAQVPFVAILIQVLDRYRKERQGISGICCWGGSSASSQPIHGAGEMASAEGSCGEQALATPLPPEARRQLEAMIEEMRRYPDEVNFDEARANVYRILQPYQPSEEVMQVIEEASQDSFHIPENPGFSYLARALAAFHRASHRLPLQGTVPDMTCDTESFIRMQQLYAKRAEGDCNAIKASVAMLEGIRDDGECKTIQTSPEYTQIEGTSSTNPAASREESLGLAPKTDRSCEVTLAFLTHADVEKFCKNAHDLKIIRYRSLRQELTPSTINRAVFEEAAASLEVEDTDEGISLAPWYVGFWASHRFAEKKGFFPGTRPSGSWPASHHVDGKAGIPDLQGTAEQGRTDGQGDSPVCASRPSSGSRVPPREQERHCAASSTAMCRPLEEDVQDLKEEVRRLVDEIGVPGFVVDEKIIEQIVAFGGSEFPTTAAIVGGVAAQEAVKLVCGQFEPINNTFIWNGVERKSEVYEF</sequence>
<dbReference type="AlphaFoldDB" id="A0A2C6KH95"/>
<feature type="compositionally biased region" description="Polar residues" evidence="1">
    <location>
        <begin position="1"/>
        <end position="15"/>
    </location>
</feature>
<feature type="compositionally biased region" description="Low complexity" evidence="1">
    <location>
        <begin position="263"/>
        <end position="304"/>
    </location>
</feature>
<name>A0A2C6KH95_9APIC</name>
<keyword evidence="4" id="KW-1185">Reference proteome</keyword>
<evidence type="ECO:0000259" key="2">
    <source>
        <dbReference type="Pfam" id="PF00899"/>
    </source>
</evidence>
<proteinExistence type="predicted"/>
<feature type="compositionally biased region" description="Polar residues" evidence="1">
    <location>
        <begin position="577"/>
        <end position="592"/>
    </location>
</feature>
<organism evidence="3 4">
    <name type="scientific">Cystoisospora suis</name>
    <dbReference type="NCBI Taxonomy" id="483139"/>
    <lineage>
        <taxon>Eukaryota</taxon>
        <taxon>Sar</taxon>
        <taxon>Alveolata</taxon>
        <taxon>Apicomplexa</taxon>
        <taxon>Conoidasida</taxon>
        <taxon>Coccidia</taxon>
        <taxon>Eucoccidiorida</taxon>
        <taxon>Eimeriorina</taxon>
        <taxon>Sarcocystidae</taxon>
        <taxon>Cystoisospora</taxon>
    </lineage>
</organism>
<feature type="region of interest" description="Disordered" evidence="1">
    <location>
        <begin position="253"/>
        <end position="307"/>
    </location>
</feature>
<feature type="compositionally biased region" description="Basic and acidic residues" evidence="1">
    <location>
        <begin position="159"/>
        <end position="170"/>
    </location>
</feature>
<comment type="caution">
    <text evidence="3">The sequence shown here is derived from an EMBL/GenBank/DDBJ whole genome shotgun (WGS) entry which is preliminary data.</text>
</comment>
<reference evidence="3 4" key="1">
    <citation type="journal article" date="2017" name="Int. J. Parasitol.">
        <title>The genome of the protozoan parasite Cystoisospora suis and a reverse vaccinology approach to identify vaccine candidates.</title>
        <authorList>
            <person name="Palmieri N."/>
            <person name="Shrestha A."/>
            <person name="Ruttkowski B."/>
            <person name="Beck T."/>
            <person name="Vogl C."/>
            <person name="Tomley F."/>
            <person name="Blake D.P."/>
            <person name="Joachim A."/>
        </authorList>
    </citation>
    <scope>NUCLEOTIDE SEQUENCE [LARGE SCALE GENOMIC DNA]</scope>
    <source>
        <strain evidence="3 4">Wien I</strain>
    </source>
</reference>
<gene>
    <name evidence="3" type="ORF">CSUI_002750</name>
</gene>
<evidence type="ECO:0000256" key="1">
    <source>
        <dbReference type="SAM" id="MobiDB-lite"/>
    </source>
</evidence>
<feature type="region of interest" description="Disordered" evidence="1">
    <location>
        <begin position="695"/>
        <end position="747"/>
    </location>
</feature>
<evidence type="ECO:0000313" key="3">
    <source>
        <dbReference type="EMBL" id="PHJ23411.1"/>
    </source>
</evidence>
<dbReference type="OrthoDB" id="1708823at2759"/>
<dbReference type="GeneID" id="94426160"/>
<dbReference type="VEuPathDB" id="ToxoDB:CSUI_002750"/>
<dbReference type="Proteomes" id="UP000221165">
    <property type="component" value="Unassembled WGS sequence"/>
</dbReference>